<dbReference type="PANTHER" id="PTHR33563:SF1">
    <property type="entry name" value="3-DEHYDROQUINATE SYNTHASE"/>
    <property type="match status" value="1"/>
</dbReference>
<dbReference type="EMBL" id="DRXG01000082">
    <property type="protein sequence ID" value="HHN52422.1"/>
    <property type="molecule type" value="Genomic_DNA"/>
</dbReference>
<dbReference type="Pfam" id="PF01959">
    <property type="entry name" value="DHQS"/>
    <property type="match status" value="1"/>
</dbReference>
<dbReference type="SUPFAM" id="SSF51366">
    <property type="entry name" value="Ribulose-phoshate binding barrel"/>
    <property type="match status" value="1"/>
</dbReference>
<dbReference type="GO" id="GO:0009073">
    <property type="term" value="P:aromatic amino acid family biosynthetic process"/>
    <property type="evidence" value="ECO:0007669"/>
    <property type="project" value="UniProtKB-KW"/>
</dbReference>
<feature type="domain" description="3-dehydroquinate synthase C-terminal" evidence="4">
    <location>
        <begin position="158"/>
        <end position="333"/>
    </location>
</feature>
<evidence type="ECO:0000259" key="3">
    <source>
        <dbReference type="Pfam" id="PF01959"/>
    </source>
</evidence>
<evidence type="ECO:0000313" key="6">
    <source>
        <dbReference type="EMBL" id="HGN90427.1"/>
    </source>
</evidence>
<dbReference type="GO" id="GO:0008652">
    <property type="term" value="P:amino acid biosynthetic process"/>
    <property type="evidence" value="ECO:0007669"/>
    <property type="project" value="UniProtKB-KW"/>
</dbReference>
<dbReference type="AlphaFoldDB" id="A0A7C4I3J6"/>
<dbReference type="EMBL" id="DTCM01000077">
    <property type="protein sequence ID" value="HGL41235.1"/>
    <property type="molecule type" value="Genomic_DNA"/>
</dbReference>
<name>A0A7C4I3J6_CALS0</name>
<dbReference type="InterPro" id="IPR030960">
    <property type="entry name" value="DHQS/DOIS_N"/>
</dbReference>
<reference evidence="6" key="1">
    <citation type="journal article" date="2020" name="mSystems">
        <title>Genome- and Community-Level Interaction Insights into Carbon Utilization and Element Cycling Functions of Hydrothermarchaeota in Hydrothermal Sediment.</title>
        <authorList>
            <person name="Zhou Z."/>
            <person name="Liu Y."/>
            <person name="Xu W."/>
            <person name="Pan J."/>
            <person name="Luo Z.H."/>
            <person name="Li M."/>
        </authorList>
    </citation>
    <scope>NUCLEOTIDE SEQUENCE [LARGE SCALE GENOMIC DNA]</scope>
    <source>
        <strain evidence="7">SpSt-1073</strain>
        <strain evidence="6">SpSt-613</strain>
        <strain evidence="5">SpSt-669</strain>
    </source>
</reference>
<feature type="domain" description="3-dehydroquinate synthase N-terminal" evidence="3">
    <location>
        <begin position="10"/>
        <end position="146"/>
    </location>
</feature>
<gene>
    <name evidence="7" type="ORF">ENM30_03805</name>
    <name evidence="6" type="ORF">ENT82_04790</name>
    <name evidence="5" type="ORF">ENU43_06185</name>
</gene>
<dbReference type="InterPro" id="IPR002812">
    <property type="entry name" value="DHQS"/>
</dbReference>
<organism evidence="6">
    <name type="scientific">Caldiarchaeum subterraneum</name>
    <dbReference type="NCBI Taxonomy" id="311458"/>
    <lineage>
        <taxon>Archaea</taxon>
        <taxon>Nitrososphaerota</taxon>
        <taxon>Candidatus Caldarchaeales</taxon>
        <taxon>Candidatus Caldarchaeaceae</taxon>
        <taxon>Candidatus Caldarchaeum</taxon>
    </lineage>
</organism>
<dbReference type="PIRSF" id="PIRSF006655">
    <property type="entry name" value="DHQ_synth"/>
    <property type="match status" value="1"/>
</dbReference>
<dbReference type="GO" id="GO:0016491">
    <property type="term" value="F:oxidoreductase activity"/>
    <property type="evidence" value="ECO:0007669"/>
    <property type="project" value="InterPro"/>
</dbReference>
<evidence type="ECO:0000256" key="2">
    <source>
        <dbReference type="ARBA" id="ARBA00023141"/>
    </source>
</evidence>
<dbReference type="PANTHER" id="PTHR33563">
    <property type="match status" value="1"/>
</dbReference>
<dbReference type="GO" id="GO:0003856">
    <property type="term" value="F:3-dehydroquinate synthase activity"/>
    <property type="evidence" value="ECO:0007669"/>
    <property type="project" value="InterPro"/>
</dbReference>
<dbReference type="InterPro" id="IPR056179">
    <property type="entry name" value="DHQS_C"/>
</dbReference>
<keyword evidence="2" id="KW-0057">Aromatic amino acid biosynthesis</keyword>
<accession>A0A7C4I3J6</accession>
<evidence type="ECO:0000256" key="1">
    <source>
        <dbReference type="ARBA" id="ARBA00022605"/>
    </source>
</evidence>
<comment type="caution">
    <text evidence="6">The sequence shown here is derived from an EMBL/GenBank/DDBJ whole genome shotgun (WGS) entry which is preliminary data.</text>
</comment>
<dbReference type="InterPro" id="IPR011060">
    <property type="entry name" value="RibuloseP-bd_barrel"/>
</dbReference>
<evidence type="ECO:0000313" key="5">
    <source>
        <dbReference type="EMBL" id="HGL41235.1"/>
    </source>
</evidence>
<evidence type="ECO:0000259" key="4">
    <source>
        <dbReference type="Pfam" id="PF26558"/>
    </source>
</evidence>
<evidence type="ECO:0000313" key="7">
    <source>
        <dbReference type="EMBL" id="HHN52422.1"/>
    </source>
</evidence>
<keyword evidence="1" id="KW-0028">Amino-acid biosynthesis</keyword>
<proteinExistence type="predicted"/>
<protein>
    <submittedName>
        <fullName evidence="6">3-dehydroquinate synthase</fullName>
    </submittedName>
</protein>
<dbReference type="EMBL" id="DTAD01000048">
    <property type="protein sequence ID" value="HGN90427.1"/>
    <property type="molecule type" value="Genomic_DNA"/>
</dbReference>
<sequence length="333" mass="36605">MKKLVVNVEGNDTLFRKALSQGVQSFLSQSPLHGVETYVPTQDGYVRHGEKKATVPRVVIRSPRDLEHVAELARSGADEVVIATGDWKIIPVENLLAMLEGTGCRVLAEVSNVSEAELFINILEKGVDGIVAKPENEQELRILLELVKKPAEIQLVEAVVEEVRPVGVGDRACVDTVTMMEIGEGMLVGSKASMFFLIHNEAVGSSFTSPRPFRVNAGAVHSYVLMPDGNTKYLSELEAGDRVLIVSRTGRTRIASIGRVKIERRPLRLVKARYNDMLGVVTVQDAETIRFVTPGGELISVTELKKNDKILCHISQTRGRHFGMAVEETVVEK</sequence>
<dbReference type="Pfam" id="PF26558">
    <property type="entry name" value="DHQS_2nd"/>
    <property type="match status" value="1"/>
</dbReference>